<organism evidence="1 2">
    <name type="scientific">Champsocephalus esox</name>
    <name type="common">pike icefish</name>
    <dbReference type="NCBI Taxonomy" id="159716"/>
    <lineage>
        <taxon>Eukaryota</taxon>
        <taxon>Metazoa</taxon>
        <taxon>Chordata</taxon>
        <taxon>Craniata</taxon>
        <taxon>Vertebrata</taxon>
        <taxon>Euteleostomi</taxon>
        <taxon>Actinopterygii</taxon>
        <taxon>Neopterygii</taxon>
        <taxon>Teleostei</taxon>
        <taxon>Neoteleostei</taxon>
        <taxon>Acanthomorphata</taxon>
        <taxon>Eupercaria</taxon>
        <taxon>Perciformes</taxon>
        <taxon>Notothenioidei</taxon>
        <taxon>Channichthyidae</taxon>
        <taxon>Champsocephalus</taxon>
    </lineage>
</organism>
<proteinExistence type="predicted"/>
<comment type="caution">
    <text evidence="1">The sequence shown here is derived from an EMBL/GenBank/DDBJ whole genome shotgun (WGS) entry which is preliminary data.</text>
</comment>
<dbReference type="AlphaFoldDB" id="A0AAN8C1M4"/>
<name>A0AAN8C1M4_9TELE</name>
<protein>
    <submittedName>
        <fullName evidence="1">Uncharacterized protein</fullName>
    </submittedName>
</protein>
<keyword evidence="2" id="KW-1185">Reference proteome</keyword>
<accession>A0AAN8C1M4</accession>
<sequence>MFRDLSKPCRSLAEPIWNLYPCTCKSTETMSTTVAVTYFGSDKDFSQETTGDSVWSPDRHPSKMFTPDILNTWPWPVARVTQLALLPPHRAH</sequence>
<dbReference type="EMBL" id="JAULUE010002054">
    <property type="protein sequence ID" value="KAK5894240.1"/>
    <property type="molecule type" value="Genomic_DNA"/>
</dbReference>
<dbReference type="Proteomes" id="UP001335648">
    <property type="component" value="Unassembled WGS sequence"/>
</dbReference>
<reference evidence="1 2" key="1">
    <citation type="journal article" date="2023" name="Mol. Biol. Evol.">
        <title>Genomics of Secondarily Temperate Adaptation in the Only Non-Antarctic Icefish.</title>
        <authorList>
            <person name="Rivera-Colon A.G."/>
            <person name="Rayamajhi N."/>
            <person name="Minhas B.F."/>
            <person name="Madrigal G."/>
            <person name="Bilyk K.T."/>
            <person name="Yoon V."/>
            <person name="Hune M."/>
            <person name="Gregory S."/>
            <person name="Cheng C.H.C."/>
            <person name="Catchen J.M."/>
        </authorList>
    </citation>
    <scope>NUCLEOTIDE SEQUENCE [LARGE SCALE GENOMIC DNA]</scope>
    <source>
        <strain evidence="1">JC2023a</strain>
    </source>
</reference>
<gene>
    <name evidence="1" type="ORF">CesoFtcFv8_010952</name>
</gene>
<evidence type="ECO:0000313" key="1">
    <source>
        <dbReference type="EMBL" id="KAK5894240.1"/>
    </source>
</evidence>
<evidence type="ECO:0000313" key="2">
    <source>
        <dbReference type="Proteomes" id="UP001335648"/>
    </source>
</evidence>